<comment type="caution">
    <text evidence="1">The sequence shown here is derived from an EMBL/GenBank/DDBJ whole genome shotgun (WGS) entry which is preliminary data.</text>
</comment>
<dbReference type="eggNOG" id="ENOG5030GII">
    <property type="taxonomic scope" value="Bacteria"/>
</dbReference>
<evidence type="ECO:0000313" key="2">
    <source>
        <dbReference type="Proteomes" id="UP000029221"/>
    </source>
</evidence>
<gene>
    <name evidence="1" type="ORF">JCM19294_2042</name>
</gene>
<dbReference type="PROSITE" id="PS51257">
    <property type="entry name" value="PROKAR_LIPOPROTEIN"/>
    <property type="match status" value="1"/>
</dbReference>
<protein>
    <submittedName>
        <fullName evidence="1">Uncharacterized protein</fullName>
    </submittedName>
</protein>
<dbReference type="AlphaFoldDB" id="A0A090Q0D9"/>
<organism evidence="1 2">
    <name type="scientific">Nonlabens tegetincola</name>
    <dbReference type="NCBI Taxonomy" id="323273"/>
    <lineage>
        <taxon>Bacteria</taxon>
        <taxon>Pseudomonadati</taxon>
        <taxon>Bacteroidota</taxon>
        <taxon>Flavobacteriia</taxon>
        <taxon>Flavobacteriales</taxon>
        <taxon>Flavobacteriaceae</taxon>
        <taxon>Nonlabens</taxon>
    </lineage>
</organism>
<proteinExistence type="predicted"/>
<name>A0A090Q0D9_9FLAO</name>
<evidence type="ECO:0000313" key="1">
    <source>
        <dbReference type="EMBL" id="GAK96529.1"/>
    </source>
</evidence>
<sequence length="191" mass="21514">MKKYIIPFFICAAILTSCDVKKTEKGSLPEVDVDVEADAGNLPEYEVNWADVDLTTETRMVEVPKVVVVMEEEEVEVPVIDVDMPGEDKNERTLLVEAEVSDYDHELEIEEVRAANKKLYVIASLEKTETSLDGKTIRKQDQIDLNAPAMDVEYIIIGERPDRVFNKNNTYVASKANLNDAIKNATVIYSE</sequence>
<keyword evidence="2" id="KW-1185">Reference proteome</keyword>
<dbReference type="RefSeq" id="WP_042277850.1">
    <property type="nucleotide sequence ID" value="NZ_BBML01000002.1"/>
</dbReference>
<dbReference type="Proteomes" id="UP000029221">
    <property type="component" value="Unassembled WGS sequence"/>
</dbReference>
<dbReference type="EMBL" id="BBML01000002">
    <property type="protein sequence ID" value="GAK96529.1"/>
    <property type="molecule type" value="Genomic_DNA"/>
</dbReference>
<reference evidence="1" key="1">
    <citation type="journal article" date="2014" name="Genome Announc.">
        <title>Draft Genome Sequences of Marine Flavobacterium Nonlabens Strains NR17, NR24, NR27, NR32, NR33, and Ara13.</title>
        <authorList>
            <person name="Nakanishi M."/>
            <person name="Meirelles P."/>
            <person name="Suzuki R."/>
            <person name="Takatani N."/>
            <person name="Mino S."/>
            <person name="Suda W."/>
            <person name="Oshima K."/>
            <person name="Hattori M."/>
            <person name="Ohkuma M."/>
            <person name="Hosokawa M."/>
            <person name="Miyashita K."/>
            <person name="Thompson F.L."/>
            <person name="Niwa A."/>
            <person name="Sawabe T."/>
            <person name="Sawabe T."/>
        </authorList>
    </citation>
    <scope>NUCLEOTIDE SEQUENCE [LARGE SCALE GENOMIC DNA]</scope>
    <source>
        <strain evidence="1">JCM 19294</strain>
    </source>
</reference>
<accession>A0A090Q0D9</accession>